<organism evidence="2 3">
    <name type="scientific">Clostridium scatologenes</name>
    <dbReference type="NCBI Taxonomy" id="1548"/>
    <lineage>
        <taxon>Bacteria</taxon>
        <taxon>Bacillati</taxon>
        <taxon>Bacillota</taxon>
        <taxon>Clostridia</taxon>
        <taxon>Eubacteriales</taxon>
        <taxon>Clostridiaceae</taxon>
        <taxon>Clostridium</taxon>
    </lineage>
</organism>
<dbReference type="KEGG" id="csq:CSCA_1502"/>
<keyword evidence="3" id="KW-1185">Reference proteome</keyword>
<evidence type="ECO:0000313" key="2">
    <source>
        <dbReference type="EMBL" id="AKA68627.1"/>
    </source>
</evidence>
<dbReference type="STRING" id="1548.CSCA_1502"/>
<dbReference type="PANTHER" id="PTHR47099">
    <property type="entry name" value="METHYLCOBAMIDE:COM METHYLTRANSFERASE MTBA"/>
    <property type="match status" value="1"/>
</dbReference>
<dbReference type="GO" id="GO:0004853">
    <property type="term" value="F:uroporphyrinogen decarboxylase activity"/>
    <property type="evidence" value="ECO:0007669"/>
    <property type="project" value="InterPro"/>
</dbReference>
<dbReference type="GO" id="GO:0006779">
    <property type="term" value="P:porphyrin-containing compound biosynthetic process"/>
    <property type="evidence" value="ECO:0007669"/>
    <property type="project" value="InterPro"/>
</dbReference>
<evidence type="ECO:0000259" key="1">
    <source>
        <dbReference type="Pfam" id="PF01208"/>
    </source>
</evidence>
<dbReference type="RefSeq" id="WP_029160049.1">
    <property type="nucleotide sequence ID" value="NZ_CP009933.1"/>
</dbReference>
<feature type="domain" description="Uroporphyrinogen decarboxylase (URO-D)" evidence="1">
    <location>
        <begin position="6"/>
        <end position="343"/>
    </location>
</feature>
<gene>
    <name evidence="2" type="ORF">CSCA_1502</name>
</gene>
<proteinExistence type="predicted"/>
<evidence type="ECO:0000313" key="3">
    <source>
        <dbReference type="Proteomes" id="UP000033115"/>
    </source>
</evidence>
<dbReference type="HOGENOM" id="CLU_040933_2_0_9"/>
<dbReference type="InterPro" id="IPR052024">
    <property type="entry name" value="Methanogen_methyltrans"/>
</dbReference>
<name>A0A0E3JZT3_CLOSL</name>
<dbReference type="InterPro" id="IPR000257">
    <property type="entry name" value="Uroporphyrinogen_deCOase"/>
</dbReference>
<accession>A0A0E3JZT3</accession>
<dbReference type="PANTHER" id="PTHR47099:SF1">
    <property type="entry name" value="METHYLCOBAMIDE:COM METHYLTRANSFERASE MTBA"/>
    <property type="match status" value="1"/>
</dbReference>
<dbReference type="Proteomes" id="UP000033115">
    <property type="component" value="Chromosome"/>
</dbReference>
<dbReference type="Gene3D" id="3.20.20.210">
    <property type="match status" value="1"/>
</dbReference>
<dbReference type="CDD" id="cd03465">
    <property type="entry name" value="URO-D_like"/>
    <property type="match status" value="1"/>
</dbReference>
<dbReference type="InterPro" id="IPR038071">
    <property type="entry name" value="UROD/MetE-like_sf"/>
</dbReference>
<dbReference type="SUPFAM" id="SSF51726">
    <property type="entry name" value="UROD/MetE-like"/>
    <property type="match status" value="1"/>
</dbReference>
<dbReference type="Pfam" id="PF01208">
    <property type="entry name" value="URO-D"/>
    <property type="match status" value="1"/>
</dbReference>
<reference evidence="2 3" key="1">
    <citation type="journal article" date="2015" name="J. Biotechnol.">
        <title>Complete genome sequence of a malodorant-producing acetogen, Clostridium scatologenes ATCC 25775(T).</title>
        <authorList>
            <person name="Zhu Z."/>
            <person name="Guo T."/>
            <person name="Zheng H."/>
            <person name="Song T."/>
            <person name="Ouyang P."/>
            <person name="Xie J."/>
        </authorList>
    </citation>
    <scope>NUCLEOTIDE SEQUENCE [LARGE SCALE GENOMIC DNA]</scope>
    <source>
        <strain evidence="2 3">ATCC 25775</strain>
    </source>
</reference>
<dbReference type="EMBL" id="CP009933">
    <property type="protein sequence ID" value="AKA68627.1"/>
    <property type="molecule type" value="Genomic_DNA"/>
</dbReference>
<dbReference type="AlphaFoldDB" id="A0A0E3JZT3"/>
<sequence length="359" mass="39666">MKDQMTPMERAIALSKGEIVDRLPCNPNIANGVARIYGCKISEFNTSGKAIAEAQIAAYKKFGMDGVRVFTDLYVWAEAMGAKILLPEDNTADLLRPAISDIKDIGKIKVANPYKDGRLPVFVEAMKYLSDELGKEVPCSGGIVGPFTNAFFLIGIEKMTKLFFKDPEAVHKLCEISLQTCIEYAKVIMDIGFSPTISEPLSSSTIISPKHFRTFCLPYLRRLLEFINSRGKTCVLHICGKTEKIWPDIREMASIGVGGFSMDNIVSLSDCKKALGDKMKVIGNIDPSNVMYAGTKNEVRNAVINSVMEGYDSPKGYVIMSGCSLPVETPLENIQTMMDTAREIGYPVNKENLERMIVK</sequence>
<protein>
    <submittedName>
        <fullName evidence="2">Uroporphyrinogen decarboxylase (URO-D)</fullName>
    </submittedName>
</protein>